<evidence type="ECO:0000256" key="1">
    <source>
        <dbReference type="ARBA" id="ARBA00000085"/>
    </source>
</evidence>
<dbReference type="InterPro" id="IPR004358">
    <property type="entry name" value="Sig_transdc_His_kin-like_C"/>
</dbReference>
<dbReference type="SMART" id="SM00387">
    <property type="entry name" value="HATPase_c"/>
    <property type="match status" value="1"/>
</dbReference>
<evidence type="ECO:0000256" key="2">
    <source>
        <dbReference type="ARBA" id="ARBA00012438"/>
    </source>
</evidence>
<feature type="domain" description="PAS" evidence="8">
    <location>
        <begin position="71"/>
        <end position="141"/>
    </location>
</feature>
<dbReference type="SUPFAM" id="SSF55785">
    <property type="entry name" value="PYP-like sensor domain (PAS domain)"/>
    <property type="match status" value="2"/>
</dbReference>
<keyword evidence="10" id="KW-1185">Reference proteome</keyword>
<dbReference type="AlphaFoldDB" id="A0A562VMR1"/>
<dbReference type="Gene3D" id="3.30.565.10">
    <property type="entry name" value="Histidine kinase-like ATPase, C-terminal domain"/>
    <property type="match status" value="1"/>
</dbReference>
<protein>
    <recommendedName>
        <fullName evidence="2">histidine kinase</fullName>
        <ecNumber evidence="2">2.7.13.3</ecNumber>
    </recommendedName>
</protein>
<dbReference type="InterPro" id="IPR000014">
    <property type="entry name" value="PAS"/>
</dbReference>
<keyword evidence="6" id="KW-0472">Membrane</keyword>
<evidence type="ECO:0000313" key="10">
    <source>
        <dbReference type="Proteomes" id="UP000319449"/>
    </source>
</evidence>
<dbReference type="NCBIfam" id="TIGR00229">
    <property type="entry name" value="sensory_box"/>
    <property type="match status" value="1"/>
</dbReference>
<dbReference type="InterPro" id="IPR035965">
    <property type="entry name" value="PAS-like_dom_sf"/>
</dbReference>
<evidence type="ECO:0000256" key="6">
    <source>
        <dbReference type="ARBA" id="ARBA00023136"/>
    </source>
</evidence>
<dbReference type="Proteomes" id="UP000319449">
    <property type="component" value="Unassembled WGS sequence"/>
</dbReference>
<dbReference type="Pfam" id="PF02518">
    <property type="entry name" value="HATPase_c"/>
    <property type="match status" value="1"/>
</dbReference>
<evidence type="ECO:0000256" key="3">
    <source>
        <dbReference type="ARBA" id="ARBA00022553"/>
    </source>
</evidence>
<keyword evidence="4" id="KW-0808">Transferase</keyword>
<evidence type="ECO:0000259" key="7">
    <source>
        <dbReference type="PROSITE" id="PS50109"/>
    </source>
</evidence>
<dbReference type="PRINTS" id="PR00344">
    <property type="entry name" value="BCTRLSENSOR"/>
</dbReference>
<dbReference type="Pfam" id="PF13188">
    <property type="entry name" value="PAS_8"/>
    <property type="match status" value="1"/>
</dbReference>
<name>A0A562VMR1_9BACT</name>
<dbReference type="InterPro" id="IPR005467">
    <property type="entry name" value="His_kinase_dom"/>
</dbReference>
<dbReference type="PROSITE" id="PS50112">
    <property type="entry name" value="PAS"/>
    <property type="match status" value="1"/>
</dbReference>
<evidence type="ECO:0000313" key="9">
    <source>
        <dbReference type="EMBL" id="TWJ19190.1"/>
    </source>
</evidence>
<feature type="domain" description="Histidine kinase" evidence="7">
    <location>
        <begin position="324"/>
        <end position="537"/>
    </location>
</feature>
<evidence type="ECO:0000259" key="8">
    <source>
        <dbReference type="PROSITE" id="PS50112"/>
    </source>
</evidence>
<dbReference type="InterPro" id="IPR003594">
    <property type="entry name" value="HATPase_dom"/>
</dbReference>
<gene>
    <name evidence="9" type="ORF">JN12_01880</name>
</gene>
<dbReference type="CDD" id="cd00130">
    <property type="entry name" value="PAS"/>
    <property type="match status" value="2"/>
</dbReference>
<keyword evidence="3" id="KW-0597">Phosphoprotein</keyword>
<dbReference type="PROSITE" id="PS50109">
    <property type="entry name" value="HIS_KIN"/>
    <property type="match status" value="1"/>
</dbReference>
<dbReference type="Pfam" id="PF08448">
    <property type="entry name" value="PAS_4"/>
    <property type="match status" value="1"/>
</dbReference>
<dbReference type="GO" id="GO:0016020">
    <property type="term" value="C:membrane"/>
    <property type="evidence" value="ECO:0007669"/>
    <property type="project" value="UniProtKB-SubCell"/>
</dbReference>
<dbReference type="SUPFAM" id="SSF47384">
    <property type="entry name" value="Homodimeric domain of signal transducing histidine kinase"/>
    <property type="match status" value="1"/>
</dbReference>
<dbReference type="RefSeq" id="WP_145021683.1">
    <property type="nucleotide sequence ID" value="NZ_VLLN01000010.1"/>
</dbReference>
<dbReference type="Gene3D" id="1.10.287.130">
    <property type="match status" value="1"/>
</dbReference>
<evidence type="ECO:0000256" key="5">
    <source>
        <dbReference type="ARBA" id="ARBA00022777"/>
    </source>
</evidence>
<dbReference type="FunFam" id="3.30.565.10:FF:000006">
    <property type="entry name" value="Sensor histidine kinase WalK"/>
    <property type="match status" value="1"/>
</dbReference>
<dbReference type="SUPFAM" id="SSF55874">
    <property type="entry name" value="ATPase domain of HSP90 chaperone/DNA topoisomerase II/histidine kinase"/>
    <property type="match status" value="1"/>
</dbReference>
<dbReference type="InterPro" id="IPR050351">
    <property type="entry name" value="BphY/WalK/GraS-like"/>
</dbReference>
<dbReference type="EMBL" id="VLLN01000010">
    <property type="protein sequence ID" value="TWJ19190.1"/>
    <property type="molecule type" value="Genomic_DNA"/>
</dbReference>
<evidence type="ECO:0000256" key="4">
    <source>
        <dbReference type="ARBA" id="ARBA00022679"/>
    </source>
</evidence>
<keyword evidence="5" id="KW-0418">Kinase</keyword>
<dbReference type="SMART" id="SM00091">
    <property type="entry name" value="PAS"/>
    <property type="match status" value="2"/>
</dbReference>
<dbReference type="PANTHER" id="PTHR42878">
    <property type="entry name" value="TWO-COMPONENT HISTIDINE KINASE"/>
    <property type="match status" value="1"/>
</dbReference>
<dbReference type="InterPro" id="IPR036890">
    <property type="entry name" value="HATPase_C_sf"/>
</dbReference>
<comment type="caution">
    <text evidence="9">The sequence shown here is derived from an EMBL/GenBank/DDBJ whole genome shotgun (WGS) entry which is preliminary data.</text>
</comment>
<proteinExistence type="predicted"/>
<dbReference type="PANTHER" id="PTHR42878:SF15">
    <property type="entry name" value="BACTERIOPHYTOCHROME"/>
    <property type="match status" value="1"/>
</dbReference>
<dbReference type="GO" id="GO:0000156">
    <property type="term" value="F:phosphorelay response regulator activity"/>
    <property type="evidence" value="ECO:0007669"/>
    <property type="project" value="TreeGrafter"/>
</dbReference>
<dbReference type="SMART" id="SM00388">
    <property type="entry name" value="HisKA"/>
    <property type="match status" value="1"/>
</dbReference>
<dbReference type="InterPro" id="IPR013656">
    <property type="entry name" value="PAS_4"/>
</dbReference>
<dbReference type="Gene3D" id="3.30.450.20">
    <property type="entry name" value="PAS domain"/>
    <property type="match status" value="1"/>
</dbReference>
<dbReference type="OrthoDB" id="5395125at2"/>
<reference evidence="9 10" key="1">
    <citation type="submission" date="2019-07" db="EMBL/GenBank/DDBJ databases">
        <title>Genomic Encyclopedia of Archaeal and Bacterial Type Strains, Phase II (KMG-II): from individual species to whole genera.</title>
        <authorList>
            <person name="Goeker M."/>
        </authorList>
    </citation>
    <scope>NUCLEOTIDE SEQUENCE [LARGE SCALE GENOMIC DNA]</scope>
    <source>
        <strain evidence="9 10">ATCC BAA-1139</strain>
    </source>
</reference>
<organism evidence="9 10">
    <name type="scientific">Geobacter argillaceus</name>
    <dbReference type="NCBI Taxonomy" id="345631"/>
    <lineage>
        <taxon>Bacteria</taxon>
        <taxon>Pseudomonadati</taxon>
        <taxon>Thermodesulfobacteriota</taxon>
        <taxon>Desulfuromonadia</taxon>
        <taxon>Geobacterales</taxon>
        <taxon>Geobacteraceae</taxon>
        <taxon>Geobacter</taxon>
    </lineage>
</organism>
<dbReference type="EC" id="2.7.13.3" evidence="2"/>
<dbReference type="InterPro" id="IPR003661">
    <property type="entry name" value="HisK_dim/P_dom"/>
</dbReference>
<sequence length="537" mass="60567">MGNDKEKSLSTAATELRRHAEAQLRSKTASVHAPRTTEEMHRLVHELEVHQIELEMQNAELHQTRDLVEAALEKYTDLYDFAPVGYFTLDRSGIIIAVNLTGAGILGIERTLLIGRRFGRFVANEARPHATEFLEKVFASQNKEFSEITLTAEGNLPRFVQIEAIASGSGQECHVAVIDITERKRVDAEIQRFASFPLMNPNPVLELDANGQMTFCNPAAKRILENSGYDNGINPLIPQDIQRILQDLQDNKADQFFREIEIDERFFEELIYVAPQFQTVRIYTMDISLRKQAEKVIERLNTDLATRAAELEAANRELEAFNYTVAHDLRKPLTVVNGYCQALRELCGDKLDEQCNGYLREAYDGTWRMNRLIDALLDFSRLGHVEPRREPVNLSTLAHEVAAELKLAEPERRVTFQVADKVSADGDASLLRMVLANLLGNAWKYTGTQDEGIIEFGTTEVNGRPTYFVRDNGAGFDMADADKLFIPFQRLPGAEECRGFGIGLATVERIIRRHGGKVWAEGVLDKGACFWFTLSTD</sequence>
<accession>A0A562VMR1</accession>
<dbReference type="GO" id="GO:0030295">
    <property type="term" value="F:protein kinase activator activity"/>
    <property type="evidence" value="ECO:0007669"/>
    <property type="project" value="TreeGrafter"/>
</dbReference>
<dbReference type="GO" id="GO:0007234">
    <property type="term" value="P:osmosensory signaling via phosphorelay pathway"/>
    <property type="evidence" value="ECO:0007669"/>
    <property type="project" value="TreeGrafter"/>
</dbReference>
<dbReference type="InterPro" id="IPR036097">
    <property type="entry name" value="HisK_dim/P_sf"/>
</dbReference>
<dbReference type="CDD" id="cd00082">
    <property type="entry name" value="HisKA"/>
    <property type="match status" value="1"/>
</dbReference>
<comment type="catalytic activity">
    <reaction evidence="1">
        <text>ATP + protein L-histidine = ADP + protein N-phospho-L-histidine.</text>
        <dbReference type="EC" id="2.7.13.3"/>
    </reaction>
</comment>
<dbReference type="GO" id="GO:0000155">
    <property type="term" value="F:phosphorelay sensor kinase activity"/>
    <property type="evidence" value="ECO:0007669"/>
    <property type="project" value="InterPro"/>
</dbReference>
<dbReference type="Pfam" id="PF00512">
    <property type="entry name" value="HisKA"/>
    <property type="match status" value="1"/>
</dbReference>